<dbReference type="AlphaFoldDB" id="A0A9P7BVX7"/>
<dbReference type="Proteomes" id="UP000716291">
    <property type="component" value="Unassembled WGS sequence"/>
</dbReference>
<reference evidence="2" key="1">
    <citation type="journal article" date="2020" name="Microb. Genom.">
        <title>Genetic diversity of clinical and environmental Mucorales isolates obtained from an investigation of mucormycosis cases among solid organ transplant recipients.</title>
        <authorList>
            <person name="Nguyen M.H."/>
            <person name="Kaul D."/>
            <person name="Muto C."/>
            <person name="Cheng S.J."/>
            <person name="Richter R.A."/>
            <person name="Bruno V.M."/>
            <person name="Liu G."/>
            <person name="Beyhan S."/>
            <person name="Sundermann A.J."/>
            <person name="Mounaud S."/>
            <person name="Pasculle A.W."/>
            <person name="Nierman W.C."/>
            <person name="Driscoll E."/>
            <person name="Cumbie R."/>
            <person name="Clancy C.J."/>
            <person name="Dupont C.L."/>
        </authorList>
    </citation>
    <scope>NUCLEOTIDE SEQUENCE</scope>
    <source>
        <strain evidence="2">GL11</strain>
    </source>
</reference>
<feature type="region of interest" description="Disordered" evidence="1">
    <location>
        <begin position="127"/>
        <end position="149"/>
    </location>
</feature>
<proteinExistence type="predicted"/>
<sequence length="214" mass="24273">MMTDNLSAEDATPLLNCPLYAGTIVFTVDWHTRIELLKMCETHGLQVASVTMNILNTTGVNPTGSSQWLSSRFYAHIVCRQMESSAEVILPVAKLPTMTGRVHILQAQFLYRSLHVPEDTLLRRPRTSYPTHQRIQSPEDGGRQQMPIENRSSRTFRAQSMYRSTTASAAKVRGPKLFFPLSPTIGIDPCILVTYDNSRTKPLYSLAYWLIIWR</sequence>
<gene>
    <name evidence="2" type="ORF">G6F64_002178</name>
</gene>
<organism evidence="2 3">
    <name type="scientific">Rhizopus oryzae</name>
    <name type="common">Mucormycosis agent</name>
    <name type="synonym">Rhizopus arrhizus var. delemar</name>
    <dbReference type="NCBI Taxonomy" id="64495"/>
    <lineage>
        <taxon>Eukaryota</taxon>
        <taxon>Fungi</taxon>
        <taxon>Fungi incertae sedis</taxon>
        <taxon>Mucoromycota</taxon>
        <taxon>Mucoromycotina</taxon>
        <taxon>Mucoromycetes</taxon>
        <taxon>Mucorales</taxon>
        <taxon>Mucorineae</taxon>
        <taxon>Rhizopodaceae</taxon>
        <taxon>Rhizopus</taxon>
    </lineage>
</organism>
<comment type="caution">
    <text evidence="2">The sequence shown here is derived from an EMBL/GenBank/DDBJ whole genome shotgun (WGS) entry which is preliminary data.</text>
</comment>
<accession>A0A9P7BVX7</accession>
<protein>
    <submittedName>
        <fullName evidence="2">Uncharacterized protein</fullName>
    </submittedName>
</protein>
<evidence type="ECO:0000313" key="3">
    <source>
        <dbReference type="Proteomes" id="UP000716291"/>
    </source>
</evidence>
<keyword evidence="3" id="KW-1185">Reference proteome</keyword>
<dbReference type="EMBL" id="JAANQT010000185">
    <property type="protein sequence ID" value="KAG1313537.1"/>
    <property type="molecule type" value="Genomic_DNA"/>
</dbReference>
<evidence type="ECO:0000256" key="1">
    <source>
        <dbReference type="SAM" id="MobiDB-lite"/>
    </source>
</evidence>
<evidence type="ECO:0000313" key="2">
    <source>
        <dbReference type="EMBL" id="KAG1313537.1"/>
    </source>
</evidence>
<dbReference type="OrthoDB" id="2213741at2759"/>
<name>A0A9P7BVX7_RHIOR</name>